<evidence type="ECO:0000256" key="3">
    <source>
        <dbReference type="SAM" id="MobiDB-lite"/>
    </source>
</evidence>
<protein>
    <recommendedName>
        <fullName evidence="2">RecQ-mediated genome instability protein 1</fullName>
    </recommendedName>
</protein>
<evidence type="ECO:0000256" key="2">
    <source>
        <dbReference type="ARBA" id="ARBA00018987"/>
    </source>
</evidence>
<feature type="domain" description="RecQ mediated genome instability protein 1 OB-fold" evidence="4">
    <location>
        <begin position="22"/>
        <end position="103"/>
    </location>
</feature>
<dbReference type="GO" id="GO:0031422">
    <property type="term" value="C:RecQ family helicase-topoisomerase III complex"/>
    <property type="evidence" value="ECO:0007669"/>
    <property type="project" value="TreeGrafter"/>
</dbReference>
<dbReference type="PANTHER" id="PTHR14790">
    <property type="entry name" value="RECQ-MEDIATED GENOME INSTABILITY PROTEIN 1 RMI1"/>
    <property type="match status" value="1"/>
</dbReference>
<keyword evidence="5" id="KW-1185">Reference proteome</keyword>
<proteinExistence type="inferred from homology"/>
<comment type="similarity">
    <text evidence="1">Belongs to the RMI1 family.</text>
</comment>
<name>A0A1I8GJ19_9PLAT</name>
<dbReference type="GO" id="GO:0000712">
    <property type="term" value="P:resolution of meiotic recombination intermediates"/>
    <property type="evidence" value="ECO:0007669"/>
    <property type="project" value="TreeGrafter"/>
</dbReference>
<evidence type="ECO:0000256" key="1">
    <source>
        <dbReference type="ARBA" id="ARBA00006395"/>
    </source>
</evidence>
<organism evidence="5 6">
    <name type="scientific">Macrostomum lignano</name>
    <dbReference type="NCBI Taxonomy" id="282301"/>
    <lineage>
        <taxon>Eukaryota</taxon>
        <taxon>Metazoa</taxon>
        <taxon>Spiralia</taxon>
        <taxon>Lophotrochozoa</taxon>
        <taxon>Platyhelminthes</taxon>
        <taxon>Rhabditophora</taxon>
        <taxon>Macrostomorpha</taxon>
        <taxon>Macrostomida</taxon>
        <taxon>Macrostomidae</taxon>
        <taxon>Macrostomum</taxon>
    </lineage>
</organism>
<dbReference type="AlphaFoldDB" id="A0A1I8GJ19"/>
<dbReference type="WBParaSite" id="maker-uti_cns_0002044-snap-gene-0.7-mRNA-1">
    <property type="protein sequence ID" value="maker-uti_cns_0002044-snap-gene-0.7-mRNA-1"/>
    <property type="gene ID" value="maker-uti_cns_0002044-snap-gene-0.7"/>
</dbReference>
<sequence length="226" mass="24015">VTSNETNGGNFGGGGGGGDRGAGGNWDEPKGGRMLLLTLTDGCSQLRAVECRPMPQLSVGLPAGCKLRLLPPLLAGIAMLTSPQSVEVLGGQVDELVVERSQESLLLAALRRLGFEPTDLEQAGPRQPAAAAADAANRLFADLDTGNNRPATVGNQQHQQQNQPDAMATYRNQPDAMATNRNQPDGMATYRNQPNSMATYRNQPDAMATNRNQPDSMATYRNQPNS</sequence>
<dbReference type="Proteomes" id="UP000095280">
    <property type="component" value="Unplaced"/>
</dbReference>
<dbReference type="GO" id="GO:0016604">
    <property type="term" value="C:nuclear body"/>
    <property type="evidence" value="ECO:0007669"/>
    <property type="project" value="TreeGrafter"/>
</dbReference>
<feature type="compositionally biased region" description="Polar residues" evidence="3">
    <location>
        <begin position="190"/>
        <end position="202"/>
    </location>
</feature>
<dbReference type="Pfam" id="PF08585">
    <property type="entry name" value="RMI1_N_C"/>
    <property type="match status" value="1"/>
</dbReference>
<dbReference type="GO" id="GO:0000724">
    <property type="term" value="P:double-strand break repair via homologous recombination"/>
    <property type="evidence" value="ECO:0007669"/>
    <property type="project" value="TreeGrafter"/>
</dbReference>
<feature type="compositionally biased region" description="Polar residues" evidence="3">
    <location>
        <begin position="145"/>
        <end position="154"/>
    </location>
</feature>
<accession>A0A1I8GJ19</accession>
<evidence type="ECO:0000313" key="5">
    <source>
        <dbReference type="Proteomes" id="UP000095280"/>
    </source>
</evidence>
<dbReference type="Gene3D" id="2.40.50.770">
    <property type="entry name" value="RecQ-mediated genome instability protein Rmi1, C-terminal domain"/>
    <property type="match status" value="1"/>
</dbReference>
<evidence type="ECO:0000259" key="4">
    <source>
        <dbReference type="Pfam" id="PF08585"/>
    </source>
</evidence>
<feature type="region of interest" description="Disordered" evidence="3">
    <location>
        <begin position="144"/>
        <end position="226"/>
    </location>
</feature>
<reference evidence="6" key="1">
    <citation type="submission" date="2016-11" db="UniProtKB">
        <authorList>
            <consortium name="WormBaseParasite"/>
        </authorList>
    </citation>
    <scope>IDENTIFICATION</scope>
</reference>
<dbReference type="InterPro" id="IPR042470">
    <property type="entry name" value="RMI1_N_C_sf"/>
</dbReference>
<dbReference type="InterPro" id="IPR013894">
    <property type="entry name" value="RMI1_OB"/>
</dbReference>
<feature type="region of interest" description="Disordered" evidence="3">
    <location>
        <begin position="1"/>
        <end position="29"/>
    </location>
</feature>
<feature type="compositionally biased region" description="Gly residues" evidence="3">
    <location>
        <begin position="9"/>
        <end position="24"/>
    </location>
</feature>
<feature type="compositionally biased region" description="Polar residues" evidence="3">
    <location>
        <begin position="209"/>
        <end position="226"/>
    </location>
</feature>
<dbReference type="PANTHER" id="PTHR14790:SF15">
    <property type="entry name" value="RECQ-MEDIATED GENOME INSTABILITY PROTEIN 1"/>
    <property type="match status" value="1"/>
</dbReference>
<evidence type="ECO:0000313" key="6">
    <source>
        <dbReference type="WBParaSite" id="maker-uti_cns_0002044-snap-gene-0.7-mRNA-1"/>
    </source>
</evidence>